<dbReference type="Proteomes" id="UP000823935">
    <property type="component" value="Unassembled WGS sequence"/>
</dbReference>
<dbReference type="GO" id="GO:0006777">
    <property type="term" value="P:Mo-molybdopterin cofactor biosynthetic process"/>
    <property type="evidence" value="ECO:0007669"/>
    <property type="project" value="UniProtKB-KW"/>
</dbReference>
<evidence type="ECO:0000313" key="5">
    <source>
        <dbReference type="EMBL" id="HIS30989.1"/>
    </source>
</evidence>
<proteinExistence type="predicted"/>
<organism evidence="5 6">
    <name type="scientific">Candidatus Limivivens intestinipullorum</name>
    <dbReference type="NCBI Taxonomy" id="2840858"/>
    <lineage>
        <taxon>Bacteria</taxon>
        <taxon>Bacillati</taxon>
        <taxon>Bacillota</taxon>
        <taxon>Clostridia</taxon>
        <taxon>Lachnospirales</taxon>
        <taxon>Lachnospiraceae</taxon>
        <taxon>Lachnospiraceae incertae sedis</taxon>
        <taxon>Candidatus Limivivens</taxon>
    </lineage>
</organism>
<dbReference type="EMBL" id="DVIQ01000025">
    <property type="protein sequence ID" value="HIS30989.1"/>
    <property type="molecule type" value="Genomic_DNA"/>
</dbReference>
<dbReference type="SMART" id="SM00852">
    <property type="entry name" value="MoCF_biosynth"/>
    <property type="match status" value="1"/>
</dbReference>
<dbReference type="InterPro" id="IPR001453">
    <property type="entry name" value="MoaB/Mog_dom"/>
</dbReference>
<keyword evidence="3" id="KW-0501">Molybdenum cofactor biosynthesis</keyword>
<name>A0A9D1ESD1_9FIRM</name>
<dbReference type="InterPro" id="IPR005302">
    <property type="entry name" value="MoCF_Sase_C"/>
</dbReference>
<dbReference type="GO" id="GO:0030170">
    <property type="term" value="F:pyridoxal phosphate binding"/>
    <property type="evidence" value="ECO:0007669"/>
    <property type="project" value="InterPro"/>
</dbReference>
<dbReference type="PANTHER" id="PTHR43764">
    <property type="entry name" value="MOLYBDENUM COFACTOR BIOSYNTHESIS"/>
    <property type="match status" value="1"/>
</dbReference>
<evidence type="ECO:0000256" key="3">
    <source>
        <dbReference type="ARBA" id="ARBA00023150"/>
    </source>
</evidence>
<sequence length="312" mass="33683">MGTIRAVCVSSEKGTAKRRVEEGLLLEDYGLEGDAHAGKWHRQVSLLPWEAIREFQKKIPVEEGAFGENLVTEGLDFKDLTVGTVLCCGEAELEISQIGKECHKSCAIRQATGDCIMPGNGVFARVLKGGSVRPKDSVEPVGYNRRYRAAVLTASDRGAAGVRADLSGPLVRELVEKDVYLVVEQVLVPDDREEIVRELIRLCDRTGVDLILTTGGTGLSPRDVTPEATMEVGERVVPGISEAMRSYSLTITRRAMLSRGVSVIRGKTLIINLPGSPKAVRESLAYLLPALSHGLEILTGSEKGAVSCGDEK</sequence>
<dbReference type="SUPFAM" id="SSF50800">
    <property type="entry name" value="PK beta-barrel domain-like"/>
    <property type="match status" value="1"/>
</dbReference>
<accession>A0A9D1ESD1</accession>
<dbReference type="Pfam" id="PF00994">
    <property type="entry name" value="MoCF_biosynth"/>
    <property type="match status" value="1"/>
</dbReference>
<reference evidence="5" key="1">
    <citation type="submission" date="2020-10" db="EMBL/GenBank/DDBJ databases">
        <authorList>
            <person name="Gilroy R."/>
        </authorList>
    </citation>
    <scope>NUCLEOTIDE SEQUENCE</scope>
    <source>
        <strain evidence="5">CHK190-19873</strain>
    </source>
</reference>
<dbReference type="GO" id="GO:0003824">
    <property type="term" value="F:catalytic activity"/>
    <property type="evidence" value="ECO:0007669"/>
    <property type="project" value="InterPro"/>
</dbReference>
<dbReference type="InterPro" id="IPR011037">
    <property type="entry name" value="Pyrv_Knase-like_insert_dom_sf"/>
</dbReference>
<dbReference type="PROSITE" id="PS01078">
    <property type="entry name" value="MOCF_BIOSYNTHESIS_1"/>
    <property type="match status" value="1"/>
</dbReference>
<evidence type="ECO:0000313" key="6">
    <source>
        <dbReference type="Proteomes" id="UP000823935"/>
    </source>
</evidence>
<protein>
    <submittedName>
        <fullName evidence="5">Molybdenum cofactor biosynthesis protein</fullName>
    </submittedName>
</protein>
<dbReference type="NCBIfam" id="TIGR00177">
    <property type="entry name" value="molyb_syn"/>
    <property type="match status" value="1"/>
</dbReference>
<comment type="pathway">
    <text evidence="2">Cofactor biosynthesis; molybdopterin biosynthesis.</text>
</comment>
<dbReference type="InterPro" id="IPR036425">
    <property type="entry name" value="MoaB/Mog-like_dom_sf"/>
</dbReference>
<comment type="caution">
    <text evidence="5">The sequence shown here is derived from an EMBL/GenBank/DDBJ whole genome shotgun (WGS) entry which is preliminary data.</text>
</comment>
<dbReference type="InterPro" id="IPR008284">
    <property type="entry name" value="MoCF_biosynth_CS"/>
</dbReference>
<dbReference type="SUPFAM" id="SSF53218">
    <property type="entry name" value="Molybdenum cofactor biosynthesis proteins"/>
    <property type="match status" value="1"/>
</dbReference>
<dbReference type="CDD" id="cd00886">
    <property type="entry name" value="MogA_MoaB"/>
    <property type="match status" value="1"/>
</dbReference>
<dbReference type="Gene3D" id="3.40.980.10">
    <property type="entry name" value="MoaB/Mog-like domain"/>
    <property type="match status" value="1"/>
</dbReference>
<dbReference type="Pfam" id="PF03473">
    <property type="entry name" value="MOSC"/>
    <property type="match status" value="1"/>
</dbReference>
<evidence type="ECO:0000259" key="4">
    <source>
        <dbReference type="PROSITE" id="PS51340"/>
    </source>
</evidence>
<dbReference type="PROSITE" id="PS51340">
    <property type="entry name" value="MOSC"/>
    <property type="match status" value="1"/>
</dbReference>
<comment type="function">
    <text evidence="1">May be involved in the biosynthesis of molybdopterin.</text>
</comment>
<feature type="domain" description="MOSC" evidence="4">
    <location>
        <begin position="18"/>
        <end position="141"/>
    </location>
</feature>
<evidence type="ECO:0000256" key="1">
    <source>
        <dbReference type="ARBA" id="ARBA00003487"/>
    </source>
</evidence>
<dbReference type="AlphaFoldDB" id="A0A9D1ESD1"/>
<dbReference type="PANTHER" id="PTHR43764:SF1">
    <property type="entry name" value="MOLYBDOPTERIN MOLYBDOTRANSFERASE"/>
    <property type="match status" value="1"/>
</dbReference>
<gene>
    <name evidence="5" type="ORF">IAB44_05485</name>
</gene>
<dbReference type="GO" id="GO:0030151">
    <property type="term" value="F:molybdenum ion binding"/>
    <property type="evidence" value="ECO:0007669"/>
    <property type="project" value="InterPro"/>
</dbReference>
<dbReference type="Gene3D" id="2.40.33.20">
    <property type="entry name" value="PK beta-barrel domain-like"/>
    <property type="match status" value="1"/>
</dbReference>
<dbReference type="InterPro" id="IPR051920">
    <property type="entry name" value="MPT_Adenylyltrnsfr/MoaC-Rel"/>
</dbReference>
<evidence type="ECO:0000256" key="2">
    <source>
        <dbReference type="ARBA" id="ARBA00005046"/>
    </source>
</evidence>
<reference evidence="5" key="2">
    <citation type="journal article" date="2021" name="PeerJ">
        <title>Extensive microbial diversity within the chicken gut microbiome revealed by metagenomics and culture.</title>
        <authorList>
            <person name="Gilroy R."/>
            <person name="Ravi A."/>
            <person name="Getino M."/>
            <person name="Pursley I."/>
            <person name="Horton D.L."/>
            <person name="Alikhan N.F."/>
            <person name="Baker D."/>
            <person name="Gharbi K."/>
            <person name="Hall N."/>
            <person name="Watson M."/>
            <person name="Adriaenssens E.M."/>
            <person name="Foster-Nyarko E."/>
            <person name="Jarju S."/>
            <person name="Secka A."/>
            <person name="Antonio M."/>
            <person name="Oren A."/>
            <person name="Chaudhuri R.R."/>
            <person name="La Ragione R."/>
            <person name="Hildebrand F."/>
            <person name="Pallen M.J."/>
        </authorList>
    </citation>
    <scope>NUCLEOTIDE SEQUENCE</scope>
    <source>
        <strain evidence="5">CHK190-19873</strain>
    </source>
</reference>